<evidence type="ECO:0000256" key="7">
    <source>
        <dbReference type="ARBA" id="ARBA00023004"/>
    </source>
</evidence>
<dbReference type="Pfam" id="PF02628">
    <property type="entry name" value="COX15-CtaA"/>
    <property type="match status" value="1"/>
</dbReference>
<keyword evidence="8" id="KW-0350">Heme biosynthesis</keyword>
<keyword evidence="14" id="KW-1185">Reference proteome</keyword>
<comment type="subcellular location">
    <subcellularLocation>
        <location evidence="1">Membrane</location>
        <topology evidence="1">Multi-pass membrane protein</topology>
    </subcellularLocation>
</comment>
<comment type="pathway">
    <text evidence="11">Porphyrin-containing compound metabolism.</text>
</comment>
<dbReference type="InterPro" id="IPR050450">
    <property type="entry name" value="COX15/CtaA_HemeA_synthase"/>
</dbReference>
<proteinExistence type="predicted"/>
<feature type="transmembrane region" description="Helical" evidence="12">
    <location>
        <begin position="87"/>
        <end position="105"/>
    </location>
</feature>
<reference evidence="13 14" key="1">
    <citation type="submission" date="2020-08" db="EMBL/GenBank/DDBJ databases">
        <title>Sequencing the genomes of 1000 actinobacteria strains.</title>
        <authorList>
            <person name="Klenk H.-P."/>
        </authorList>
    </citation>
    <scope>NUCLEOTIDE SEQUENCE [LARGE SCALE GENOMIC DNA]</scope>
    <source>
        <strain evidence="13 14">DSM 20419</strain>
    </source>
</reference>
<keyword evidence="4" id="KW-0479">Metal-binding</keyword>
<feature type="transmembrane region" description="Helical" evidence="12">
    <location>
        <begin position="259"/>
        <end position="278"/>
    </location>
</feature>
<evidence type="ECO:0000256" key="5">
    <source>
        <dbReference type="ARBA" id="ARBA00022989"/>
    </source>
</evidence>
<dbReference type="GO" id="GO:0046872">
    <property type="term" value="F:metal ion binding"/>
    <property type="evidence" value="ECO:0007669"/>
    <property type="project" value="UniProtKB-KW"/>
</dbReference>
<keyword evidence="10" id="KW-1015">Disulfide bond</keyword>
<evidence type="ECO:0000256" key="2">
    <source>
        <dbReference type="ARBA" id="ARBA00022475"/>
    </source>
</evidence>
<keyword evidence="5 12" id="KW-1133">Transmembrane helix</keyword>
<dbReference type="AlphaFoldDB" id="A0A7W4ULF0"/>
<keyword evidence="7" id="KW-0408">Iron</keyword>
<organism evidence="13 14">
    <name type="scientific">Pseudoclavibacter helvolus</name>
    <dbReference type="NCBI Taxonomy" id="255205"/>
    <lineage>
        <taxon>Bacteria</taxon>
        <taxon>Bacillati</taxon>
        <taxon>Actinomycetota</taxon>
        <taxon>Actinomycetes</taxon>
        <taxon>Micrococcales</taxon>
        <taxon>Microbacteriaceae</taxon>
        <taxon>Pseudoclavibacter</taxon>
    </lineage>
</organism>
<keyword evidence="6" id="KW-0560">Oxidoreductase</keyword>
<sequence length="328" mass="34693">MSSSDARRKARTPFTWLEKRVRFNRPALRWAALVAVAASVLIIVTGGIVRVTGSGLGCPTWPSCTGEGFAPTAEMGIHGVIEFGNRLLTGLLCVVVGWLIVVARLQRQPVPQVTRWAWAQFWIILLNALVGGITVLARLSPYIVAAHFLAATLLLAAATVAWHKAGQLDAPPTTDNPDASVHRIGAVLLVSTAVLLIAGTLVTGTGPHAGDSSDVARMPFDWTAVTFLHGIIAVLVGGTAVTLWIKVCTAANPTMLRRITLFLAVFLAQGLVGIVQVVTALPEVAVVLHLLGSAFVWIGAIRVYFDTRSSHLSGSEQAMCHPVNGAVG</sequence>
<keyword evidence="9 12" id="KW-0472">Membrane</keyword>
<evidence type="ECO:0000256" key="10">
    <source>
        <dbReference type="ARBA" id="ARBA00023157"/>
    </source>
</evidence>
<accession>A0A7W4ULF0</accession>
<gene>
    <name evidence="13" type="ORF">FHX72_000089</name>
</gene>
<evidence type="ECO:0000256" key="1">
    <source>
        <dbReference type="ARBA" id="ARBA00004141"/>
    </source>
</evidence>
<dbReference type="Proteomes" id="UP000545286">
    <property type="component" value="Unassembled WGS sequence"/>
</dbReference>
<feature type="transmembrane region" description="Helical" evidence="12">
    <location>
        <begin position="284"/>
        <end position="305"/>
    </location>
</feature>
<comment type="caution">
    <text evidence="13">The sequence shown here is derived from an EMBL/GenBank/DDBJ whole genome shotgun (WGS) entry which is preliminary data.</text>
</comment>
<dbReference type="GO" id="GO:0016020">
    <property type="term" value="C:membrane"/>
    <property type="evidence" value="ECO:0007669"/>
    <property type="project" value="UniProtKB-SubCell"/>
</dbReference>
<feature type="transmembrane region" description="Helical" evidence="12">
    <location>
        <begin position="184"/>
        <end position="202"/>
    </location>
</feature>
<evidence type="ECO:0000256" key="3">
    <source>
        <dbReference type="ARBA" id="ARBA00022692"/>
    </source>
</evidence>
<evidence type="ECO:0000256" key="9">
    <source>
        <dbReference type="ARBA" id="ARBA00023136"/>
    </source>
</evidence>
<dbReference type="GO" id="GO:0006784">
    <property type="term" value="P:heme A biosynthetic process"/>
    <property type="evidence" value="ECO:0007669"/>
    <property type="project" value="InterPro"/>
</dbReference>
<dbReference type="EMBL" id="JACHWJ010000001">
    <property type="protein sequence ID" value="MBB2955977.1"/>
    <property type="molecule type" value="Genomic_DNA"/>
</dbReference>
<keyword evidence="2" id="KW-1003">Cell membrane</keyword>
<evidence type="ECO:0000256" key="12">
    <source>
        <dbReference type="SAM" id="Phobius"/>
    </source>
</evidence>
<feature type="transmembrane region" description="Helical" evidence="12">
    <location>
        <begin position="117"/>
        <end position="136"/>
    </location>
</feature>
<dbReference type="InterPro" id="IPR003780">
    <property type="entry name" value="COX15/CtaA_fam"/>
</dbReference>
<feature type="transmembrane region" description="Helical" evidence="12">
    <location>
        <begin position="142"/>
        <end position="163"/>
    </location>
</feature>
<dbReference type="PANTHER" id="PTHR35457:SF1">
    <property type="entry name" value="HEME A SYNTHASE"/>
    <property type="match status" value="1"/>
</dbReference>
<evidence type="ECO:0000256" key="11">
    <source>
        <dbReference type="ARBA" id="ARBA00023444"/>
    </source>
</evidence>
<keyword evidence="3 12" id="KW-0812">Transmembrane</keyword>
<evidence type="ECO:0000256" key="4">
    <source>
        <dbReference type="ARBA" id="ARBA00022723"/>
    </source>
</evidence>
<evidence type="ECO:0000256" key="8">
    <source>
        <dbReference type="ARBA" id="ARBA00023133"/>
    </source>
</evidence>
<evidence type="ECO:0000313" key="13">
    <source>
        <dbReference type="EMBL" id="MBB2955977.1"/>
    </source>
</evidence>
<name>A0A7W4ULF0_9MICO</name>
<protein>
    <submittedName>
        <fullName evidence="13">Cytochrome c oxidase assembly protein subunit 15</fullName>
    </submittedName>
</protein>
<evidence type="ECO:0000256" key="6">
    <source>
        <dbReference type="ARBA" id="ARBA00023002"/>
    </source>
</evidence>
<dbReference type="PANTHER" id="PTHR35457">
    <property type="entry name" value="HEME A SYNTHASE"/>
    <property type="match status" value="1"/>
</dbReference>
<feature type="transmembrane region" description="Helical" evidence="12">
    <location>
        <begin position="222"/>
        <end position="247"/>
    </location>
</feature>
<feature type="transmembrane region" description="Helical" evidence="12">
    <location>
        <begin position="27"/>
        <end position="49"/>
    </location>
</feature>
<dbReference type="RefSeq" id="WP_183622393.1">
    <property type="nucleotide sequence ID" value="NZ_JACHWJ010000001.1"/>
</dbReference>
<dbReference type="GO" id="GO:0016491">
    <property type="term" value="F:oxidoreductase activity"/>
    <property type="evidence" value="ECO:0007669"/>
    <property type="project" value="UniProtKB-KW"/>
</dbReference>
<evidence type="ECO:0000313" key="14">
    <source>
        <dbReference type="Proteomes" id="UP000545286"/>
    </source>
</evidence>